<accession>A0A819W2D6</accession>
<dbReference type="AlphaFoldDB" id="A0A819W2D6"/>
<protein>
    <submittedName>
        <fullName evidence="1">Uncharacterized protein</fullName>
    </submittedName>
</protein>
<dbReference type="Proteomes" id="UP000663881">
    <property type="component" value="Unassembled WGS sequence"/>
</dbReference>
<gene>
    <name evidence="1" type="ORF">OKA104_LOCUS36571</name>
</gene>
<comment type="caution">
    <text evidence="1">The sequence shown here is derived from an EMBL/GenBank/DDBJ whole genome shotgun (WGS) entry which is preliminary data.</text>
</comment>
<sequence>MWSTESTNQIANISGYFEDAYSIFVTENGDIFIDNDIENGHRVERWLSKEDKFE</sequence>
<proteinExistence type="predicted"/>
<dbReference type="EMBL" id="CAJOAY010005730">
    <property type="protein sequence ID" value="CAF4118000.1"/>
    <property type="molecule type" value="Genomic_DNA"/>
</dbReference>
<evidence type="ECO:0000313" key="2">
    <source>
        <dbReference type="Proteomes" id="UP000663881"/>
    </source>
</evidence>
<reference evidence="1" key="1">
    <citation type="submission" date="2021-02" db="EMBL/GenBank/DDBJ databases">
        <authorList>
            <person name="Nowell W R."/>
        </authorList>
    </citation>
    <scope>NUCLEOTIDE SEQUENCE</scope>
</reference>
<evidence type="ECO:0000313" key="1">
    <source>
        <dbReference type="EMBL" id="CAF4118000.1"/>
    </source>
</evidence>
<feature type="non-terminal residue" evidence="1">
    <location>
        <position position="54"/>
    </location>
</feature>
<organism evidence="1 2">
    <name type="scientific">Adineta steineri</name>
    <dbReference type="NCBI Taxonomy" id="433720"/>
    <lineage>
        <taxon>Eukaryota</taxon>
        <taxon>Metazoa</taxon>
        <taxon>Spiralia</taxon>
        <taxon>Gnathifera</taxon>
        <taxon>Rotifera</taxon>
        <taxon>Eurotatoria</taxon>
        <taxon>Bdelloidea</taxon>
        <taxon>Adinetida</taxon>
        <taxon>Adinetidae</taxon>
        <taxon>Adineta</taxon>
    </lineage>
</organism>
<name>A0A819W2D6_9BILA</name>